<dbReference type="Proteomes" id="UP000233398">
    <property type="component" value="Unassembled WGS sequence"/>
</dbReference>
<evidence type="ECO:0000313" key="2">
    <source>
        <dbReference type="EMBL" id="PKD42508.1"/>
    </source>
</evidence>
<dbReference type="PANTHER" id="PTHR30595">
    <property type="entry name" value="GLPR-RELATED TRANSCRIPTIONAL REPRESSOR"/>
    <property type="match status" value="1"/>
</dbReference>
<dbReference type="AlphaFoldDB" id="A0A2N0VEG0"/>
<keyword evidence="2" id="KW-0547">Nucleotide-binding</keyword>
<proteinExistence type="predicted"/>
<gene>
    <name evidence="2" type="ORF">CWD77_13930</name>
</gene>
<evidence type="ECO:0000313" key="3">
    <source>
        <dbReference type="Proteomes" id="UP000233398"/>
    </source>
</evidence>
<protein>
    <submittedName>
        <fullName evidence="2">ATP-binding protein</fullName>
    </submittedName>
</protein>
<keyword evidence="2" id="KW-0067">ATP-binding</keyword>
<comment type="caution">
    <text evidence="2">The sequence shown here is derived from an EMBL/GenBank/DDBJ whole genome shotgun (WGS) entry which is preliminary data.</text>
</comment>
<accession>A0A2N0VEG0</accession>
<dbReference type="EMBL" id="PISP01000006">
    <property type="protein sequence ID" value="PKD42508.1"/>
    <property type="molecule type" value="Genomic_DNA"/>
</dbReference>
<dbReference type="PANTHER" id="PTHR30595:SF6">
    <property type="entry name" value="SCHLAFEN ALBA-2 DOMAIN-CONTAINING PROTEIN"/>
    <property type="match status" value="1"/>
</dbReference>
<keyword evidence="3" id="KW-1185">Reference proteome</keyword>
<feature type="domain" description="Schlafen AlbA-2" evidence="1">
    <location>
        <begin position="26"/>
        <end position="139"/>
    </location>
</feature>
<dbReference type="Pfam" id="PF04326">
    <property type="entry name" value="SLFN_AlbA_2"/>
    <property type="match status" value="1"/>
</dbReference>
<dbReference type="OrthoDB" id="9810282at2"/>
<sequence>MKLPNGEIVISDMNPSDLRHLIQTGEGTFLEFKKTVPAPAKIAREIAAFANTSGGTILIGVEDNKQITGIRSYFEEEFLLQEAAQKLCVPAVQIYIELVHLPDTDVMVVRVPEAKKKPVYLKGKKKRQVFVRFQDESVLASDEQTEILKQQYSDTGVTFEYGKHEQMLFRYLNEYGEINVQKFSELINVTTYRASKILVNLVSAGILKLFRKSEKDYFTFANPVK</sequence>
<evidence type="ECO:0000259" key="1">
    <source>
        <dbReference type="Pfam" id="PF04326"/>
    </source>
</evidence>
<organism evidence="2 3">
    <name type="scientific">Rhodohalobacter barkolensis</name>
    <dbReference type="NCBI Taxonomy" id="2053187"/>
    <lineage>
        <taxon>Bacteria</taxon>
        <taxon>Pseudomonadati</taxon>
        <taxon>Balneolota</taxon>
        <taxon>Balneolia</taxon>
        <taxon>Balneolales</taxon>
        <taxon>Balneolaceae</taxon>
        <taxon>Rhodohalobacter</taxon>
    </lineage>
</organism>
<dbReference type="GO" id="GO:0005524">
    <property type="term" value="F:ATP binding"/>
    <property type="evidence" value="ECO:0007669"/>
    <property type="project" value="UniProtKB-KW"/>
</dbReference>
<dbReference type="Gene3D" id="3.30.950.30">
    <property type="entry name" value="Schlafen, AAA domain"/>
    <property type="match status" value="1"/>
</dbReference>
<dbReference type="InterPro" id="IPR038461">
    <property type="entry name" value="Schlafen_AlbA_2_dom_sf"/>
</dbReference>
<name>A0A2N0VEG0_9BACT</name>
<dbReference type="RefSeq" id="WP_101074193.1">
    <property type="nucleotide sequence ID" value="NZ_PISP01000006.1"/>
</dbReference>
<dbReference type="InterPro" id="IPR007421">
    <property type="entry name" value="Schlafen_AlbA_2_dom"/>
</dbReference>
<reference evidence="2 3" key="1">
    <citation type="submission" date="2017-11" db="EMBL/GenBank/DDBJ databases">
        <title>Rhodohalobacter 15182 sp. nov., isolated from a salt lake.</title>
        <authorList>
            <person name="Han S."/>
        </authorList>
    </citation>
    <scope>NUCLEOTIDE SEQUENCE [LARGE SCALE GENOMIC DNA]</scope>
    <source>
        <strain evidence="2 3">15182</strain>
    </source>
</reference>